<dbReference type="Proteomes" id="UP001139485">
    <property type="component" value="Unassembled WGS sequence"/>
</dbReference>
<feature type="region of interest" description="Disordered" evidence="4">
    <location>
        <begin position="500"/>
        <end position="544"/>
    </location>
</feature>
<evidence type="ECO:0000259" key="6">
    <source>
        <dbReference type="SMART" id="SM00387"/>
    </source>
</evidence>
<sequence length="544" mass="55831">MRSLVASADPQVRSWRLGTAARVFALALVTGQVLSTETTSIALLGVLALGCVVGAIALMDLPPHGSRHVFLPVGEGVAAAGVVLVAASGTGAHSLLLYLAVPATLAGLRHGAGLTLVTWLSTALGSLVIGLGLGGAPWLGAATWLVLGLAGGLLTGALTRADRAAAREIQPHLAARHLVGQLRELVEHDRVDLDVERRAEAVLATAAEALAGQDQVRPRRGEVFVAADGRRVRRVHGRGAPLAGSATVVAKAVRRGDAVHERGVLALPLAAGGTTYGAVVLPVAQKPSVAVLHAVGARLGVGALRLDTAVLVDRARAGATGAERRRLARELHDGVAQRAVALGYLADELIEDTDAQVAGIAAQLRDEVDALVLELRRSVHDLRSGAGEGLGTALRRRLEATLTGPGAPALLLEVDETGPRLDPAQEDEVLRVAVEAAGNARRHAGAGQVRVSLTCDGDALDLVVTDDGIGGAEPRNGHYGLHTMRERAALLHATLSVERAGSGARPGTRVHLHRGAGSTQHHTTSARTGAQDAGSLPASGEGTR</sequence>
<dbReference type="Gene3D" id="3.30.565.10">
    <property type="entry name" value="Histidine kinase-like ATPase, C-terminal domain"/>
    <property type="match status" value="1"/>
</dbReference>
<dbReference type="GO" id="GO:0016020">
    <property type="term" value="C:membrane"/>
    <property type="evidence" value="ECO:0007669"/>
    <property type="project" value="InterPro"/>
</dbReference>
<dbReference type="PANTHER" id="PTHR24421">
    <property type="entry name" value="NITRATE/NITRITE SENSOR PROTEIN NARX-RELATED"/>
    <property type="match status" value="1"/>
</dbReference>
<feature type="transmembrane region" description="Helical" evidence="5">
    <location>
        <begin position="113"/>
        <end position="132"/>
    </location>
</feature>
<evidence type="ECO:0000313" key="7">
    <source>
        <dbReference type="EMBL" id="MCM0619224.1"/>
    </source>
</evidence>
<comment type="caution">
    <text evidence="7">The sequence shown here is derived from an EMBL/GenBank/DDBJ whole genome shotgun (WGS) entry which is preliminary data.</text>
</comment>
<feature type="compositionally biased region" description="Polar residues" evidence="4">
    <location>
        <begin position="517"/>
        <end position="528"/>
    </location>
</feature>
<feature type="domain" description="Histidine kinase/HSP90-like ATPase" evidence="6">
    <location>
        <begin position="424"/>
        <end position="518"/>
    </location>
</feature>
<keyword evidence="5" id="KW-1133">Transmembrane helix</keyword>
<dbReference type="CDD" id="cd16917">
    <property type="entry name" value="HATPase_UhpB-NarQ-NarX-like"/>
    <property type="match status" value="1"/>
</dbReference>
<keyword evidence="5" id="KW-0472">Membrane</keyword>
<reference evidence="7" key="1">
    <citation type="submission" date="2022-05" db="EMBL/GenBank/DDBJ databases">
        <authorList>
            <person name="Tuo L."/>
        </authorList>
    </citation>
    <scope>NUCLEOTIDE SEQUENCE</scope>
    <source>
        <strain evidence="7">BSK12Z-4</strain>
    </source>
</reference>
<evidence type="ECO:0000313" key="8">
    <source>
        <dbReference type="Proteomes" id="UP001139485"/>
    </source>
</evidence>
<feature type="transmembrane region" description="Helical" evidence="5">
    <location>
        <begin position="79"/>
        <end position="101"/>
    </location>
</feature>
<feature type="transmembrane region" description="Helical" evidence="5">
    <location>
        <begin position="138"/>
        <end position="158"/>
    </location>
</feature>
<evidence type="ECO:0000256" key="2">
    <source>
        <dbReference type="ARBA" id="ARBA00022777"/>
    </source>
</evidence>
<dbReference type="InterPro" id="IPR011712">
    <property type="entry name" value="Sig_transdc_His_kin_sub3_dim/P"/>
</dbReference>
<dbReference type="RefSeq" id="WP_250826101.1">
    <property type="nucleotide sequence ID" value="NZ_JAMOIL010000002.1"/>
</dbReference>
<dbReference type="Pfam" id="PF07730">
    <property type="entry name" value="HisKA_3"/>
    <property type="match status" value="1"/>
</dbReference>
<proteinExistence type="predicted"/>
<accession>A0A9X2IEC8</accession>
<dbReference type="InterPro" id="IPR036890">
    <property type="entry name" value="HATPase_C_sf"/>
</dbReference>
<gene>
    <name evidence="7" type="ORF">M8330_02800</name>
</gene>
<organism evidence="7 8">
    <name type="scientific">Nocardioides bruguierae</name>
    <dbReference type="NCBI Taxonomy" id="2945102"/>
    <lineage>
        <taxon>Bacteria</taxon>
        <taxon>Bacillati</taxon>
        <taxon>Actinomycetota</taxon>
        <taxon>Actinomycetes</taxon>
        <taxon>Propionibacteriales</taxon>
        <taxon>Nocardioidaceae</taxon>
        <taxon>Nocardioides</taxon>
    </lineage>
</organism>
<dbReference type="Pfam" id="PF02518">
    <property type="entry name" value="HATPase_c"/>
    <property type="match status" value="1"/>
</dbReference>
<dbReference type="AlphaFoldDB" id="A0A9X2IEC8"/>
<dbReference type="InterPro" id="IPR003594">
    <property type="entry name" value="HATPase_dom"/>
</dbReference>
<keyword evidence="2 7" id="KW-0418">Kinase</keyword>
<protein>
    <submittedName>
        <fullName evidence="7">Histidine kinase</fullName>
    </submittedName>
</protein>
<evidence type="ECO:0000256" key="4">
    <source>
        <dbReference type="SAM" id="MobiDB-lite"/>
    </source>
</evidence>
<evidence type="ECO:0000256" key="1">
    <source>
        <dbReference type="ARBA" id="ARBA00022679"/>
    </source>
</evidence>
<keyword evidence="8" id="KW-1185">Reference proteome</keyword>
<dbReference type="GO" id="GO:0046983">
    <property type="term" value="F:protein dimerization activity"/>
    <property type="evidence" value="ECO:0007669"/>
    <property type="project" value="InterPro"/>
</dbReference>
<dbReference type="Gene3D" id="1.20.5.1930">
    <property type="match status" value="1"/>
</dbReference>
<dbReference type="SMART" id="SM00387">
    <property type="entry name" value="HATPase_c"/>
    <property type="match status" value="1"/>
</dbReference>
<feature type="transmembrane region" description="Helical" evidence="5">
    <location>
        <begin position="41"/>
        <end position="59"/>
    </location>
</feature>
<keyword evidence="1" id="KW-0808">Transferase</keyword>
<name>A0A9X2IEC8_9ACTN</name>
<dbReference type="InterPro" id="IPR050482">
    <property type="entry name" value="Sensor_HK_TwoCompSys"/>
</dbReference>
<evidence type="ECO:0000256" key="3">
    <source>
        <dbReference type="ARBA" id="ARBA00023012"/>
    </source>
</evidence>
<keyword evidence="3" id="KW-0902">Two-component regulatory system</keyword>
<dbReference type="GO" id="GO:0000155">
    <property type="term" value="F:phosphorelay sensor kinase activity"/>
    <property type="evidence" value="ECO:0007669"/>
    <property type="project" value="InterPro"/>
</dbReference>
<keyword evidence="5" id="KW-0812">Transmembrane</keyword>
<dbReference type="EMBL" id="JAMOIL010000002">
    <property type="protein sequence ID" value="MCM0619224.1"/>
    <property type="molecule type" value="Genomic_DNA"/>
</dbReference>
<dbReference type="SUPFAM" id="SSF55874">
    <property type="entry name" value="ATPase domain of HSP90 chaperone/DNA topoisomerase II/histidine kinase"/>
    <property type="match status" value="1"/>
</dbReference>
<evidence type="ECO:0000256" key="5">
    <source>
        <dbReference type="SAM" id="Phobius"/>
    </source>
</evidence>